<sequence>MGLVIFKGDTKIGVYNFPNVKRPRLCVEKGNSIISCATFRNDECAELFMNELIDMFGLKKES</sequence>
<name>A0A8S5MZ26_9CAUD</name>
<dbReference type="EMBL" id="BK015018">
    <property type="protein sequence ID" value="DAD87282.1"/>
    <property type="molecule type" value="Genomic_DNA"/>
</dbReference>
<evidence type="ECO:0000313" key="1">
    <source>
        <dbReference type="EMBL" id="DAD87282.1"/>
    </source>
</evidence>
<accession>A0A8S5MZ26</accession>
<proteinExistence type="predicted"/>
<reference evidence="1" key="1">
    <citation type="journal article" date="2021" name="Proc. Natl. Acad. Sci. U.S.A.">
        <title>A Catalog of Tens of Thousands of Viruses from Human Metagenomes Reveals Hidden Associations with Chronic Diseases.</title>
        <authorList>
            <person name="Tisza M.J."/>
            <person name="Buck C.B."/>
        </authorList>
    </citation>
    <scope>NUCLEOTIDE SEQUENCE</scope>
    <source>
        <strain evidence="1">CtKXi8</strain>
    </source>
</reference>
<organism evidence="1">
    <name type="scientific">Siphoviridae sp. ctKXi8</name>
    <dbReference type="NCBI Taxonomy" id="2826244"/>
    <lineage>
        <taxon>Viruses</taxon>
        <taxon>Duplodnaviria</taxon>
        <taxon>Heunggongvirae</taxon>
        <taxon>Uroviricota</taxon>
        <taxon>Caudoviricetes</taxon>
    </lineage>
</organism>
<protein>
    <submittedName>
        <fullName evidence="1">Uncharacterized protein</fullName>
    </submittedName>
</protein>